<reference evidence="7 8" key="1">
    <citation type="submission" date="2019-02" db="EMBL/GenBank/DDBJ databases">
        <title>Deep-cultivation of Planctomycetes and their phenomic and genomic characterization uncovers novel biology.</title>
        <authorList>
            <person name="Wiegand S."/>
            <person name="Jogler M."/>
            <person name="Boedeker C."/>
            <person name="Pinto D."/>
            <person name="Vollmers J."/>
            <person name="Rivas-Marin E."/>
            <person name="Kohn T."/>
            <person name="Peeters S.H."/>
            <person name="Heuer A."/>
            <person name="Rast P."/>
            <person name="Oberbeckmann S."/>
            <person name="Bunk B."/>
            <person name="Jeske O."/>
            <person name="Meyerdierks A."/>
            <person name="Storesund J.E."/>
            <person name="Kallscheuer N."/>
            <person name="Luecker S."/>
            <person name="Lage O.M."/>
            <person name="Pohl T."/>
            <person name="Merkel B.J."/>
            <person name="Hornburger P."/>
            <person name="Mueller R.-W."/>
            <person name="Bruemmer F."/>
            <person name="Labrenz M."/>
            <person name="Spormann A.M."/>
            <person name="Op Den Camp H."/>
            <person name="Overmann J."/>
            <person name="Amann R."/>
            <person name="Jetten M.S.M."/>
            <person name="Mascher T."/>
            <person name="Medema M.H."/>
            <person name="Devos D.P."/>
            <person name="Kaster A.-K."/>
            <person name="Ovreas L."/>
            <person name="Rohde M."/>
            <person name="Galperin M.Y."/>
            <person name="Jogler C."/>
        </authorList>
    </citation>
    <scope>NUCLEOTIDE SEQUENCE [LARGE SCALE GENOMIC DNA]</scope>
    <source>
        <strain evidence="7 8">KOR42</strain>
    </source>
</reference>
<evidence type="ECO:0000256" key="2">
    <source>
        <dbReference type="ARBA" id="ARBA00022475"/>
    </source>
</evidence>
<feature type="transmembrane region" description="Helical" evidence="6">
    <location>
        <begin position="50"/>
        <end position="68"/>
    </location>
</feature>
<evidence type="ECO:0000256" key="5">
    <source>
        <dbReference type="ARBA" id="ARBA00023136"/>
    </source>
</evidence>
<keyword evidence="8" id="KW-1185">Reference proteome</keyword>
<dbReference type="GO" id="GO:0005886">
    <property type="term" value="C:plasma membrane"/>
    <property type="evidence" value="ECO:0007669"/>
    <property type="project" value="UniProtKB-SubCell"/>
</dbReference>
<evidence type="ECO:0000256" key="1">
    <source>
        <dbReference type="ARBA" id="ARBA00004651"/>
    </source>
</evidence>
<evidence type="ECO:0000313" key="8">
    <source>
        <dbReference type="Proteomes" id="UP000317243"/>
    </source>
</evidence>
<keyword evidence="2" id="KW-1003">Cell membrane</keyword>
<feature type="transmembrane region" description="Helical" evidence="6">
    <location>
        <begin position="311"/>
        <end position="329"/>
    </location>
</feature>
<evidence type="ECO:0000256" key="3">
    <source>
        <dbReference type="ARBA" id="ARBA00022692"/>
    </source>
</evidence>
<feature type="transmembrane region" description="Helical" evidence="6">
    <location>
        <begin position="136"/>
        <end position="153"/>
    </location>
</feature>
<keyword evidence="3 6" id="KW-0812">Transmembrane</keyword>
<keyword evidence="4 6" id="KW-1133">Transmembrane helix</keyword>
<feature type="transmembrane region" description="Helical" evidence="6">
    <location>
        <begin position="229"/>
        <end position="251"/>
    </location>
</feature>
<feature type="transmembrane region" description="Helical" evidence="6">
    <location>
        <begin position="12"/>
        <end position="30"/>
    </location>
</feature>
<dbReference type="NCBIfam" id="TIGR00374">
    <property type="entry name" value="flippase-like domain"/>
    <property type="match status" value="1"/>
</dbReference>
<dbReference type="EMBL" id="SIHI01000004">
    <property type="protein sequence ID" value="TWT55436.1"/>
    <property type="molecule type" value="Genomic_DNA"/>
</dbReference>
<comment type="caution">
    <text evidence="7">The sequence shown here is derived from an EMBL/GenBank/DDBJ whole genome shotgun (WGS) entry which is preliminary data.</text>
</comment>
<evidence type="ECO:0008006" key="9">
    <source>
        <dbReference type="Google" id="ProtNLM"/>
    </source>
</evidence>
<dbReference type="PANTHER" id="PTHR39087:SF2">
    <property type="entry name" value="UPF0104 MEMBRANE PROTEIN MJ1595"/>
    <property type="match status" value="1"/>
</dbReference>
<feature type="transmembrane region" description="Helical" evidence="6">
    <location>
        <begin position="165"/>
        <end position="184"/>
    </location>
</feature>
<evidence type="ECO:0000256" key="6">
    <source>
        <dbReference type="SAM" id="Phobius"/>
    </source>
</evidence>
<evidence type="ECO:0000313" key="7">
    <source>
        <dbReference type="EMBL" id="TWT55436.1"/>
    </source>
</evidence>
<dbReference type="RefSeq" id="WP_146510332.1">
    <property type="nucleotide sequence ID" value="NZ_SIHI01000004.1"/>
</dbReference>
<organism evidence="7 8">
    <name type="scientific">Thalassoglobus neptunius</name>
    <dbReference type="NCBI Taxonomy" id="1938619"/>
    <lineage>
        <taxon>Bacteria</taxon>
        <taxon>Pseudomonadati</taxon>
        <taxon>Planctomycetota</taxon>
        <taxon>Planctomycetia</taxon>
        <taxon>Planctomycetales</taxon>
        <taxon>Planctomycetaceae</taxon>
        <taxon>Thalassoglobus</taxon>
    </lineage>
</organism>
<gene>
    <name evidence="7" type="ORF">KOR42_28220</name>
</gene>
<keyword evidence="5 6" id="KW-0472">Membrane</keyword>
<dbReference type="PANTHER" id="PTHR39087">
    <property type="entry name" value="UPF0104 MEMBRANE PROTEIN MJ1595"/>
    <property type="match status" value="1"/>
</dbReference>
<evidence type="ECO:0000256" key="4">
    <source>
        <dbReference type="ARBA" id="ARBA00022989"/>
    </source>
</evidence>
<comment type="subcellular location">
    <subcellularLocation>
        <location evidence="1">Cell membrane</location>
        <topology evidence="1">Multi-pass membrane protein</topology>
    </subcellularLocation>
</comment>
<protein>
    <recommendedName>
        <fullName evidence="9">Flippase-like domain-containing protein</fullName>
    </recommendedName>
</protein>
<dbReference type="InterPro" id="IPR022791">
    <property type="entry name" value="L-PG_synthase/AglD"/>
</dbReference>
<dbReference type="AlphaFoldDB" id="A0A5C5WXI3"/>
<proteinExistence type="predicted"/>
<accession>A0A5C5WXI3</accession>
<dbReference type="Proteomes" id="UP000317243">
    <property type="component" value="Unassembled WGS sequence"/>
</dbReference>
<dbReference type="Pfam" id="PF03706">
    <property type="entry name" value="LPG_synthase_TM"/>
    <property type="match status" value="1"/>
</dbReference>
<sequence length="360" mass="40010">MTSKKPFYHHKAFQLTVGIAVSVLCMWLALRPILNDDDAWDQLVFAFRTADYRTLPVIFIVLFIFYWLKAWRWRLMLAPIGQFRPVKDLLPPIMIGFSFNNLLPAHLGEFVRCFVFSKQQKVPVPVSISSVVLERVFDVIAILLYLGIGLIFIEGVDPSVKKSAYVFAGAAAALVLGGIIYVIWTKPFVNLVEKILKMITFIPHSLTDKLCEMLEAGAKGLASLKHGPLLFAIVVISIIKWALNGSLILLALWSFDISVSPVVAMVLLGVVAFGVTVPSSPGYFGVIQLCFMLVLELFVPNKPAIFAASVYYHMSQYIPVTLIGLIYFLRSGMSIAQVEEEKAEADEHIAAEVELNPAES</sequence>
<dbReference type="OrthoDB" id="9786506at2"/>
<name>A0A5C5WXI3_9PLAN</name>